<dbReference type="Proteomes" id="UP000198862">
    <property type="component" value="Unassembled WGS sequence"/>
</dbReference>
<dbReference type="Gene3D" id="3.90.1150.10">
    <property type="entry name" value="Aspartate Aminotransferase, domain 1"/>
    <property type="match status" value="1"/>
</dbReference>
<dbReference type="EMBL" id="FOLO01000006">
    <property type="protein sequence ID" value="SFC24085.1"/>
    <property type="molecule type" value="Genomic_DNA"/>
</dbReference>
<keyword evidence="2 3" id="KW-0663">Pyridoxal phosphate</keyword>
<dbReference type="InterPro" id="IPR015421">
    <property type="entry name" value="PyrdxlP-dep_Trfase_major"/>
</dbReference>
<organism evidence="4 5">
    <name type="scientific">Pseudoalteromonas denitrificans DSM 6059</name>
    <dbReference type="NCBI Taxonomy" id="1123010"/>
    <lineage>
        <taxon>Bacteria</taxon>
        <taxon>Pseudomonadati</taxon>
        <taxon>Pseudomonadota</taxon>
        <taxon>Gammaproteobacteria</taxon>
        <taxon>Alteromonadales</taxon>
        <taxon>Pseudoalteromonadaceae</taxon>
        <taxon>Pseudoalteromonas</taxon>
    </lineage>
</organism>
<name>A0A1I1HK16_9GAMM</name>
<dbReference type="CDD" id="cd00610">
    <property type="entry name" value="OAT_like"/>
    <property type="match status" value="1"/>
</dbReference>
<dbReference type="Pfam" id="PF00202">
    <property type="entry name" value="Aminotran_3"/>
    <property type="match status" value="1"/>
</dbReference>
<dbReference type="OrthoDB" id="9801052at2"/>
<comment type="cofactor">
    <cofactor evidence="1">
        <name>pyridoxal 5'-phosphate</name>
        <dbReference type="ChEBI" id="CHEBI:597326"/>
    </cofactor>
</comment>
<dbReference type="Gene3D" id="3.40.640.10">
    <property type="entry name" value="Type I PLP-dependent aspartate aminotransferase-like (Major domain)"/>
    <property type="match status" value="1"/>
</dbReference>
<dbReference type="STRING" id="1123010.SAMN02745724_01232"/>
<accession>A0A1I1HK16</accession>
<protein>
    <submittedName>
        <fullName evidence="4">Glutamate-1-semialdehyde 2,1-aminomutase</fullName>
    </submittedName>
</protein>
<dbReference type="GO" id="GO:0030170">
    <property type="term" value="F:pyridoxal phosphate binding"/>
    <property type="evidence" value="ECO:0007669"/>
    <property type="project" value="InterPro"/>
</dbReference>
<evidence type="ECO:0000256" key="3">
    <source>
        <dbReference type="RuleBase" id="RU003560"/>
    </source>
</evidence>
<gene>
    <name evidence="4" type="ORF">SAMN02745724_01232</name>
</gene>
<dbReference type="SUPFAM" id="SSF53383">
    <property type="entry name" value="PLP-dependent transferases"/>
    <property type="match status" value="1"/>
</dbReference>
<dbReference type="InterPro" id="IPR015424">
    <property type="entry name" value="PyrdxlP-dep_Trfase"/>
</dbReference>
<dbReference type="InterPro" id="IPR005814">
    <property type="entry name" value="Aminotrans_3"/>
</dbReference>
<dbReference type="PANTHER" id="PTHR43713">
    <property type="entry name" value="GLUTAMATE-1-SEMIALDEHYDE 2,1-AMINOMUTASE"/>
    <property type="match status" value="1"/>
</dbReference>
<dbReference type="PIRSF" id="PIRSF000521">
    <property type="entry name" value="Transaminase_4ab_Lys_Orn"/>
    <property type="match status" value="1"/>
</dbReference>
<dbReference type="RefSeq" id="WP_091981645.1">
    <property type="nucleotide sequence ID" value="NZ_FOLO01000006.1"/>
</dbReference>
<sequence length="430" mass="47498">MSMFSFEKSEQYLKRSLKTIPLGSQTFSKSQLVYPHKVSPLFLESGKGAIVTDPDGNHYIDFVNGLLSVMLGYCDPDIDKAVIEQLSNGVSFSLPHRLEFEVSELITQLVPCAEMVRFGKNGTDATSAAVRLARAYTGKEHIAVCGYHGWQDWYIGSTTRDLGVPASVKHLTHKFEFNNLASLESLFAKNPNKIAAVIMEPMNVAYPENDFLQKAKEIAHKNNALLIFDETITGFRFDIGGAQSLFDVIPDLATFGKGMANGFPLSAVTGKKEIMCLMEDIFYSGTFGGETLSLAAAKATITKLKNEDVLQHISHIGTELINGLKEIIIQSKAESLFHVSGHPAWSFLMMSETDKASPQQLSSYMQQEMHQYGLLCSGAHNISFSHTQAHIDTLLAAYQKIIPKVVEINKLGNIEAYFKGVVTQPVFKVR</sequence>
<dbReference type="AlphaFoldDB" id="A0A1I1HK16"/>
<dbReference type="GO" id="GO:0008483">
    <property type="term" value="F:transaminase activity"/>
    <property type="evidence" value="ECO:0007669"/>
    <property type="project" value="InterPro"/>
</dbReference>
<evidence type="ECO:0000313" key="4">
    <source>
        <dbReference type="EMBL" id="SFC24085.1"/>
    </source>
</evidence>
<comment type="similarity">
    <text evidence="3">Belongs to the class-III pyridoxal-phosphate-dependent aminotransferase family.</text>
</comment>
<keyword evidence="5" id="KW-1185">Reference proteome</keyword>
<dbReference type="PANTHER" id="PTHR43713:SF3">
    <property type="entry name" value="GLUTAMATE-1-SEMIALDEHYDE 2,1-AMINOMUTASE 1, CHLOROPLASTIC-RELATED"/>
    <property type="match status" value="1"/>
</dbReference>
<evidence type="ECO:0000256" key="1">
    <source>
        <dbReference type="ARBA" id="ARBA00001933"/>
    </source>
</evidence>
<reference evidence="4 5" key="1">
    <citation type="submission" date="2016-10" db="EMBL/GenBank/DDBJ databases">
        <authorList>
            <person name="de Groot N.N."/>
        </authorList>
    </citation>
    <scope>NUCLEOTIDE SEQUENCE [LARGE SCALE GENOMIC DNA]</scope>
    <source>
        <strain evidence="4 5">DSM 6059</strain>
    </source>
</reference>
<proteinExistence type="inferred from homology"/>
<evidence type="ECO:0000313" key="5">
    <source>
        <dbReference type="Proteomes" id="UP000198862"/>
    </source>
</evidence>
<dbReference type="InterPro" id="IPR015422">
    <property type="entry name" value="PyrdxlP-dep_Trfase_small"/>
</dbReference>
<evidence type="ECO:0000256" key="2">
    <source>
        <dbReference type="ARBA" id="ARBA00022898"/>
    </source>
</evidence>